<dbReference type="AlphaFoldDB" id="A0AAD7MD32"/>
<protein>
    <recommendedName>
        <fullName evidence="2">DUF6589 domain-containing protein</fullName>
    </recommendedName>
</protein>
<evidence type="ECO:0000313" key="4">
    <source>
        <dbReference type="Proteomes" id="UP001215598"/>
    </source>
</evidence>
<reference evidence="3" key="1">
    <citation type="submission" date="2023-03" db="EMBL/GenBank/DDBJ databases">
        <title>Massive genome expansion in bonnet fungi (Mycena s.s.) driven by repeated elements and novel gene families across ecological guilds.</title>
        <authorList>
            <consortium name="Lawrence Berkeley National Laboratory"/>
            <person name="Harder C.B."/>
            <person name="Miyauchi S."/>
            <person name="Viragh M."/>
            <person name="Kuo A."/>
            <person name="Thoen E."/>
            <person name="Andreopoulos B."/>
            <person name="Lu D."/>
            <person name="Skrede I."/>
            <person name="Drula E."/>
            <person name="Henrissat B."/>
            <person name="Morin E."/>
            <person name="Kohler A."/>
            <person name="Barry K."/>
            <person name="LaButti K."/>
            <person name="Morin E."/>
            <person name="Salamov A."/>
            <person name="Lipzen A."/>
            <person name="Mereny Z."/>
            <person name="Hegedus B."/>
            <person name="Baldrian P."/>
            <person name="Stursova M."/>
            <person name="Weitz H."/>
            <person name="Taylor A."/>
            <person name="Grigoriev I.V."/>
            <person name="Nagy L.G."/>
            <person name="Martin F."/>
            <person name="Kauserud H."/>
        </authorList>
    </citation>
    <scope>NUCLEOTIDE SEQUENCE</scope>
    <source>
        <strain evidence="3">CBHHK182m</strain>
    </source>
</reference>
<feature type="non-terminal residue" evidence="3">
    <location>
        <position position="174"/>
    </location>
</feature>
<sequence>DLIQHFDDLAAKTAIPTLEDLLEHAHVLRECYATQAAYERAVDKSEHEEAEAHERFPEGTAWTAPCAPEEPTATSQKPPAGPQTHKEPAGFNGDRVLSNSILFLREFGWWVEMYYAIPEGDVGRLMEILKIYIFTFGGTANQNYVGYLLDLYAFLRYECSPDLKDGILNNFLFN</sequence>
<dbReference type="Proteomes" id="UP001215598">
    <property type="component" value="Unassembled WGS sequence"/>
</dbReference>
<feature type="compositionally biased region" description="Basic and acidic residues" evidence="1">
    <location>
        <begin position="42"/>
        <end position="57"/>
    </location>
</feature>
<dbReference type="EMBL" id="JARKIB010000390">
    <property type="protein sequence ID" value="KAJ7711627.1"/>
    <property type="molecule type" value="Genomic_DNA"/>
</dbReference>
<evidence type="ECO:0000256" key="1">
    <source>
        <dbReference type="SAM" id="MobiDB-lite"/>
    </source>
</evidence>
<feature type="domain" description="DUF6589" evidence="2">
    <location>
        <begin position="6"/>
        <end position="174"/>
    </location>
</feature>
<accession>A0AAD7MD32</accession>
<keyword evidence="4" id="KW-1185">Reference proteome</keyword>
<dbReference type="Pfam" id="PF20231">
    <property type="entry name" value="DUF6589"/>
    <property type="match status" value="1"/>
</dbReference>
<dbReference type="InterPro" id="IPR046496">
    <property type="entry name" value="DUF6589"/>
</dbReference>
<comment type="caution">
    <text evidence="3">The sequence shown here is derived from an EMBL/GenBank/DDBJ whole genome shotgun (WGS) entry which is preliminary data.</text>
</comment>
<evidence type="ECO:0000313" key="3">
    <source>
        <dbReference type="EMBL" id="KAJ7711627.1"/>
    </source>
</evidence>
<evidence type="ECO:0000259" key="2">
    <source>
        <dbReference type="Pfam" id="PF20231"/>
    </source>
</evidence>
<proteinExistence type="predicted"/>
<organism evidence="3 4">
    <name type="scientific">Mycena metata</name>
    <dbReference type="NCBI Taxonomy" id="1033252"/>
    <lineage>
        <taxon>Eukaryota</taxon>
        <taxon>Fungi</taxon>
        <taxon>Dikarya</taxon>
        <taxon>Basidiomycota</taxon>
        <taxon>Agaricomycotina</taxon>
        <taxon>Agaricomycetes</taxon>
        <taxon>Agaricomycetidae</taxon>
        <taxon>Agaricales</taxon>
        <taxon>Marasmiineae</taxon>
        <taxon>Mycenaceae</taxon>
        <taxon>Mycena</taxon>
    </lineage>
</organism>
<gene>
    <name evidence="3" type="ORF">B0H16DRAFT_1261521</name>
</gene>
<feature type="non-terminal residue" evidence="3">
    <location>
        <position position="1"/>
    </location>
</feature>
<name>A0AAD7MD32_9AGAR</name>
<feature type="region of interest" description="Disordered" evidence="1">
    <location>
        <begin position="42"/>
        <end position="92"/>
    </location>
</feature>